<dbReference type="CDD" id="cd00082">
    <property type="entry name" value="HisKA"/>
    <property type="match status" value="1"/>
</dbReference>
<evidence type="ECO:0000256" key="1">
    <source>
        <dbReference type="ARBA" id="ARBA00000085"/>
    </source>
</evidence>
<dbReference type="SMART" id="SM00388">
    <property type="entry name" value="HisKA"/>
    <property type="match status" value="1"/>
</dbReference>
<accession>A0A2S9XEZ8</accession>
<keyword evidence="7" id="KW-0812">Transmembrane</keyword>
<comment type="caution">
    <text evidence="25">The sequence shown here is derived from an EMBL/GenBank/DDBJ whole genome shotgun (WGS) entry which is preliminary data.</text>
</comment>
<dbReference type="InterPro" id="IPR000014">
    <property type="entry name" value="PAS"/>
</dbReference>
<dbReference type="PROSITE" id="PS50109">
    <property type="entry name" value="HIS_KIN"/>
    <property type="match status" value="1"/>
</dbReference>
<dbReference type="Pfam" id="PF00512">
    <property type="entry name" value="HisKA"/>
    <property type="match status" value="1"/>
</dbReference>
<evidence type="ECO:0000313" key="25">
    <source>
        <dbReference type="EMBL" id="PRP91448.1"/>
    </source>
</evidence>
<sequence>MGTKFADVPDPLGPVFAEAERLVSELFRDKGVSNAEGTIEIAGERYVLVRAASLSVEFFGMVRGLYGEGREAEADDFARNILFDLAHGIGKADALSYAERSGVEDPLAKVAAGPAHFAHSGWARVSVDPRSRVVADDSFMKLFEHHNSFEADAWIRAGVSTELPVCIMNAGYSSGWCESALGMPLVAAELRCRAKGDEACQFVMAPPDRIDAHIEGLLAREAHRPRPGSVHVPDFMFRKRMEEELRQRKDELEAKQAELRRSERFLHDIVEGIPLMVFVKEVKTGRFVLFNRAGEQLTGLDREALIGSRDHDLFPAAQADLFVARDREVIEGGVVVDIPEEIIDTDRGPRVLHTIKDPIFDEEGRPAFLLGVSEDITERKRQADELALAGEALRQAKDEADQANRAKSEFLANMSHEIRTPMNGILGMTELLAGMELSGQQRDYVETIRQSTETLLHLINGILDLSKVEAGRLELEQTSFSLRETLGDALQTLGVRAAGKGLELVQSILPEVPDGLIGDPIRLRQVILNLVDNAVKFTDVGEVVVCIDMVGQHEDRVRLRFEVRDTGVGIPVDDRKRIFEAFEQAGRSVPRRAGGTGLGLAISSEIVAIMGGKLELDSELGHGSRFWFSAEFGVDEAAATPGPLRNLMRDLPILVVDDNDTNRRVLAGLLSTWRAHPTTATSGPEALECLRAAAAVGRDFRVVLLDSQMPGITGLEVARQVRDDPRLRATSLILLSSGGLGGEVAEAQALGVARFLTKPVKQSDLLRAIERELGVSAPRLAPAREPGARPLRVLVAEDDPVNQTVARTLLEQRGHEVTTVADGRAALERVFADHERFDVVLMDLRMPRMGGLEATRAIREGERETGGHVAIIAMTAQAMSGDRERCLAAGMDDYVAKPVTGAQLADALGRVRDAASPSSPGPEPTPASAPSPAPLVDWQRSVERLGGSEAMMLRVATVFLEQLPTLREGLGQAVEAEDAAALRAVAHRCKGAAGALGSERVAELARRLELAGERGQLETIASDWAQLRALFSQLEAELEARLEAPVKETDPGPASRE</sequence>
<dbReference type="Gene3D" id="3.30.1380.20">
    <property type="entry name" value="Trafficking protein particle complex subunit 3"/>
    <property type="match status" value="1"/>
</dbReference>
<evidence type="ECO:0000259" key="24">
    <source>
        <dbReference type="PROSITE" id="PS50894"/>
    </source>
</evidence>
<dbReference type="FunFam" id="3.30.565.10:FF:000010">
    <property type="entry name" value="Sensor histidine kinase RcsC"/>
    <property type="match status" value="1"/>
</dbReference>
<dbReference type="Pfam" id="PF01627">
    <property type="entry name" value="Hpt"/>
    <property type="match status" value="1"/>
</dbReference>
<dbReference type="InterPro" id="IPR035965">
    <property type="entry name" value="PAS-like_dom_sf"/>
</dbReference>
<comment type="subunit">
    <text evidence="14">At low DSF concentrations, interacts with RpfF.</text>
</comment>
<evidence type="ECO:0000259" key="21">
    <source>
        <dbReference type="PROSITE" id="PS50110"/>
    </source>
</evidence>
<dbReference type="InterPro" id="IPR000700">
    <property type="entry name" value="PAS-assoc_C"/>
</dbReference>
<dbReference type="InterPro" id="IPR001789">
    <property type="entry name" value="Sig_transdc_resp-reg_receiver"/>
</dbReference>
<dbReference type="Gene3D" id="1.10.287.130">
    <property type="match status" value="1"/>
</dbReference>
<dbReference type="CDD" id="cd17546">
    <property type="entry name" value="REC_hyHK_CKI1_RcsC-like"/>
    <property type="match status" value="1"/>
</dbReference>
<evidence type="ECO:0000256" key="6">
    <source>
        <dbReference type="ARBA" id="ARBA00022679"/>
    </source>
</evidence>
<keyword evidence="5 17" id="KW-0597">Phosphoprotein</keyword>
<dbReference type="PANTHER" id="PTHR45339">
    <property type="entry name" value="HYBRID SIGNAL TRANSDUCTION HISTIDINE KINASE J"/>
    <property type="match status" value="1"/>
</dbReference>
<proteinExistence type="predicted"/>
<keyword evidence="12" id="KW-0902">Two-component regulatory system</keyword>
<keyword evidence="9 25" id="KW-0418">Kinase</keyword>
<evidence type="ECO:0000256" key="13">
    <source>
        <dbReference type="ARBA" id="ARBA00023136"/>
    </source>
</evidence>
<dbReference type="InterPro" id="IPR036641">
    <property type="entry name" value="HPT_dom_sf"/>
</dbReference>
<comment type="subcellular location">
    <subcellularLocation>
        <location evidence="2">Cell membrane</location>
        <topology evidence="2">Multi-pass membrane protein</topology>
    </subcellularLocation>
</comment>
<dbReference type="GO" id="GO:0005886">
    <property type="term" value="C:plasma membrane"/>
    <property type="evidence" value="ECO:0007669"/>
    <property type="project" value="UniProtKB-SubCell"/>
</dbReference>
<feature type="modified residue" description="4-aspartylphosphate" evidence="17">
    <location>
        <position position="706"/>
    </location>
</feature>
<dbReference type="Gene3D" id="1.20.120.160">
    <property type="entry name" value="HPT domain"/>
    <property type="match status" value="1"/>
</dbReference>
<feature type="modified residue" description="4-aspartylphosphate" evidence="17">
    <location>
        <position position="843"/>
    </location>
</feature>
<evidence type="ECO:0000256" key="2">
    <source>
        <dbReference type="ARBA" id="ARBA00004651"/>
    </source>
</evidence>
<evidence type="ECO:0000256" key="14">
    <source>
        <dbReference type="ARBA" id="ARBA00064003"/>
    </source>
</evidence>
<evidence type="ECO:0000256" key="5">
    <source>
        <dbReference type="ARBA" id="ARBA00022553"/>
    </source>
</evidence>
<evidence type="ECO:0000259" key="22">
    <source>
        <dbReference type="PROSITE" id="PS50112"/>
    </source>
</evidence>
<feature type="domain" description="Histidine kinase" evidence="20">
    <location>
        <begin position="413"/>
        <end position="634"/>
    </location>
</feature>
<dbReference type="SUPFAM" id="SSF55874">
    <property type="entry name" value="ATPase domain of HSP90 chaperone/DNA topoisomerase II/histidine kinase"/>
    <property type="match status" value="1"/>
</dbReference>
<dbReference type="Pfam" id="PF00072">
    <property type="entry name" value="Response_reg"/>
    <property type="match status" value="2"/>
</dbReference>
<dbReference type="PANTHER" id="PTHR45339:SF1">
    <property type="entry name" value="HYBRID SIGNAL TRANSDUCTION HISTIDINE KINASE J"/>
    <property type="match status" value="1"/>
</dbReference>
<dbReference type="InterPro" id="IPR004096">
    <property type="entry name" value="V4R"/>
</dbReference>
<gene>
    <name evidence="25" type="primary">barA_2</name>
    <name evidence="25" type="ORF">ENSA5_55650</name>
</gene>
<evidence type="ECO:0000259" key="20">
    <source>
        <dbReference type="PROSITE" id="PS50109"/>
    </source>
</evidence>
<dbReference type="Gene3D" id="3.30.565.10">
    <property type="entry name" value="Histidine kinase-like ATPase, C-terminal domain"/>
    <property type="match status" value="1"/>
</dbReference>
<feature type="modified residue" description="Phosphohistidine" evidence="16">
    <location>
        <position position="987"/>
    </location>
</feature>
<keyword evidence="4" id="KW-1003">Cell membrane</keyword>
<dbReference type="CDD" id="cd00130">
    <property type="entry name" value="PAS"/>
    <property type="match status" value="1"/>
</dbReference>
<keyword evidence="8" id="KW-0547">Nucleotide-binding</keyword>
<dbReference type="InterPro" id="IPR013656">
    <property type="entry name" value="PAS_4"/>
</dbReference>
<evidence type="ECO:0000256" key="9">
    <source>
        <dbReference type="ARBA" id="ARBA00022777"/>
    </source>
</evidence>
<dbReference type="RefSeq" id="WP_106394789.1">
    <property type="nucleotide sequence ID" value="NZ_PVNK01000242.1"/>
</dbReference>
<reference evidence="25 26" key="1">
    <citation type="submission" date="2018-03" db="EMBL/GenBank/DDBJ databases">
        <title>Draft Genome Sequences of the Obligatory Marine Myxobacteria Enhygromyxa salina SWB005.</title>
        <authorList>
            <person name="Poehlein A."/>
            <person name="Moghaddam J.A."/>
            <person name="Harms H."/>
            <person name="Alanjari M."/>
            <person name="Koenig G.M."/>
            <person name="Daniel R."/>
            <person name="Schaeberle T.F."/>
        </authorList>
    </citation>
    <scope>NUCLEOTIDE SEQUENCE [LARGE SCALE GENOMIC DNA]</scope>
    <source>
        <strain evidence="25 26">SWB005</strain>
    </source>
</reference>
<feature type="domain" description="Response regulatory" evidence="21">
    <location>
        <begin position="652"/>
        <end position="773"/>
    </location>
</feature>
<dbReference type="SMART" id="SM00073">
    <property type="entry name" value="HPT"/>
    <property type="match status" value="1"/>
</dbReference>
<dbReference type="Gene3D" id="3.40.50.2300">
    <property type="match status" value="2"/>
</dbReference>
<name>A0A2S9XEZ8_9BACT</name>
<evidence type="ECO:0000256" key="19">
    <source>
        <dbReference type="SAM" id="MobiDB-lite"/>
    </source>
</evidence>
<evidence type="ECO:0000256" key="3">
    <source>
        <dbReference type="ARBA" id="ARBA00012438"/>
    </source>
</evidence>
<organism evidence="25 26">
    <name type="scientific">Enhygromyxa salina</name>
    <dbReference type="NCBI Taxonomy" id="215803"/>
    <lineage>
        <taxon>Bacteria</taxon>
        <taxon>Pseudomonadati</taxon>
        <taxon>Myxococcota</taxon>
        <taxon>Polyangia</taxon>
        <taxon>Nannocystales</taxon>
        <taxon>Nannocystaceae</taxon>
        <taxon>Enhygromyxa</taxon>
    </lineage>
</organism>
<feature type="compositionally biased region" description="Pro residues" evidence="19">
    <location>
        <begin position="919"/>
        <end position="933"/>
    </location>
</feature>
<feature type="domain" description="HPt" evidence="24">
    <location>
        <begin position="948"/>
        <end position="1045"/>
    </location>
</feature>
<evidence type="ECO:0000256" key="10">
    <source>
        <dbReference type="ARBA" id="ARBA00022840"/>
    </source>
</evidence>
<evidence type="ECO:0000256" key="12">
    <source>
        <dbReference type="ARBA" id="ARBA00023012"/>
    </source>
</evidence>
<keyword evidence="18" id="KW-0175">Coiled coil</keyword>
<dbReference type="PROSITE" id="PS50894">
    <property type="entry name" value="HPT"/>
    <property type="match status" value="1"/>
</dbReference>
<dbReference type="PROSITE" id="PS50112">
    <property type="entry name" value="PAS"/>
    <property type="match status" value="1"/>
</dbReference>
<dbReference type="Gene3D" id="3.30.450.20">
    <property type="entry name" value="PAS domain"/>
    <property type="match status" value="1"/>
</dbReference>
<dbReference type="CDD" id="cd00088">
    <property type="entry name" value="HPT"/>
    <property type="match status" value="1"/>
</dbReference>
<feature type="domain" description="PAC" evidence="23">
    <location>
        <begin position="336"/>
        <end position="388"/>
    </location>
</feature>
<evidence type="ECO:0000256" key="8">
    <source>
        <dbReference type="ARBA" id="ARBA00022741"/>
    </source>
</evidence>
<evidence type="ECO:0000313" key="26">
    <source>
        <dbReference type="Proteomes" id="UP000237968"/>
    </source>
</evidence>
<dbReference type="PROSITE" id="PS50110">
    <property type="entry name" value="RESPONSE_REGULATORY"/>
    <property type="match status" value="2"/>
</dbReference>
<dbReference type="InterPro" id="IPR003594">
    <property type="entry name" value="HATPase_dom"/>
</dbReference>
<keyword evidence="10" id="KW-0067">ATP-binding</keyword>
<dbReference type="FunFam" id="1.10.287.130:FF:000002">
    <property type="entry name" value="Two-component osmosensing histidine kinase"/>
    <property type="match status" value="1"/>
</dbReference>
<feature type="domain" description="Response regulatory" evidence="21">
    <location>
        <begin position="792"/>
        <end position="912"/>
    </location>
</feature>
<evidence type="ECO:0000256" key="7">
    <source>
        <dbReference type="ARBA" id="ARBA00022692"/>
    </source>
</evidence>
<dbReference type="InterPro" id="IPR003661">
    <property type="entry name" value="HisK_dim/P_dom"/>
</dbReference>
<dbReference type="InterPro" id="IPR005467">
    <property type="entry name" value="His_kinase_dom"/>
</dbReference>
<dbReference type="Pfam" id="PF02518">
    <property type="entry name" value="HATPase_c"/>
    <property type="match status" value="1"/>
</dbReference>
<dbReference type="AlphaFoldDB" id="A0A2S9XEZ8"/>
<dbReference type="Pfam" id="PF08448">
    <property type="entry name" value="PAS_4"/>
    <property type="match status" value="1"/>
</dbReference>
<dbReference type="NCBIfam" id="TIGR00229">
    <property type="entry name" value="sensory_box"/>
    <property type="match status" value="1"/>
</dbReference>
<evidence type="ECO:0000256" key="15">
    <source>
        <dbReference type="ARBA" id="ARBA00068150"/>
    </source>
</evidence>
<dbReference type="InterPro" id="IPR036097">
    <property type="entry name" value="HisK_dim/P_sf"/>
</dbReference>
<dbReference type="SMART" id="SM00387">
    <property type="entry name" value="HATPase_c"/>
    <property type="match status" value="1"/>
</dbReference>
<evidence type="ECO:0000256" key="11">
    <source>
        <dbReference type="ARBA" id="ARBA00022989"/>
    </source>
</evidence>
<feature type="domain" description="PAS" evidence="22">
    <location>
        <begin position="262"/>
        <end position="333"/>
    </location>
</feature>
<dbReference type="InterPro" id="IPR024096">
    <property type="entry name" value="NO_sig/Golgi_transp_ligand-bd"/>
</dbReference>
<feature type="coiled-coil region" evidence="18">
    <location>
        <begin position="379"/>
        <end position="413"/>
    </location>
</feature>
<dbReference type="SMART" id="SM00989">
    <property type="entry name" value="V4R"/>
    <property type="match status" value="1"/>
</dbReference>
<comment type="catalytic activity">
    <reaction evidence="1">
        <text>ATP + protein L-histidine = ADP + protein N-phospho-L-histidine.</text>
        <dbReference type="EC" id="2.7.13.3"/>
    </reaction>
</comment>
<dbReference type="SMART" id="SM00448">
    <property type="entry name" value="REC"/>
    <property type="match status" value="2"/>
</dbReference>
<feature type="region of interest" description="Disordered" evidence="19">
    <location>
        <begin position="911"/>
        <end position="935"/>
    </location>
</feature>
<dbReference type="Proteomes" id="UP000237968">
    <property type="component" value="Unassembled WGS sequence"/>
</dbReference>
<dbReference type="PRINTS" id="PR00344">
    <property type="entry name" value="BCTRLSENSOR"/>
</dbReference>
<dbReference type="GO" id="GO:0000155">
    <property type="term" value="F:phosphorelay sensor kinase activity"/>
    <property type="evidence" value="ECO:0007669"/>
    <property type="project" value="InterPro"/>
</dbReference>
<dbReference type="EMBL" id="PVNK01000242">
    <property type="protein sequence ID" value="PRP91448.1"/>
    <property type="molecule type" value="Genomic_DNA"/>
</dbReference>
<keyword evidence="6 25" id="KW-0808">Transferase</keyword>
<dbReference type="GO" id="GO:0005524">
    <property type="term" value="F:ATP binding"/>
    <property type="evidence" value="ECO:0007669"/>
    <property type="project" value="UniProtKB-KW"/>
</dbReference>
<dbReference type="SUPFAM" id="SSF55785">
    <property type="entry name" value="PYP-like sensor domain (PAS domain)"/>
    <property type="match status" value="1"/>
</dbReference>
<dbReference type="Pfam" id="PF02830">
    <property type="entry name" value="V4R"/>
    <property type="match status" value="1"/>
</dbReference>
<evidence type="ECO:0000256" key="17">
    <source>
        <dbReference type="PROSITE-ProRule" id="PRU00169"/>
    </source>
</evidence>
<dbReference type="InterPro" id="IPR008207">
    <property type="entry name" value="Sig_transdc_His_kin_Hpt_dom"/>
</dbReference>
<dbReference type="PROSITE" id="PS50113">
    <property type="entry name" value="PAC"/>
    <property type="match status" value="1"/>
</dbReference>
<dbReference type="CDD" id="cd00156">
    <property type="entry name" value="REC"/>
    <property type="match status" value="1"/>
</dbReference>
<dbReference type="SUPFAM" id="SSF47226">
    <property type="entry name" value="Histidine-containing phosphotransfer domain, HPT domain"/>
    <property type="match status" value="1"/>
</dbReference>
<dbReference type="InterPro" id="IPR004358">
    <property type="entry name" value="Sig_transdc_His_kin-like_C"/>
</dbReference>
<dbReference type="InterPro" id="IPR011006">
    <property type="entry name" value="CheY-like_superfamily"/>
</dbReference>
<keyword evidence="13" id="KW-0472">Membrane</keyword>
<dbReference type="SUPFAM" id="SSF111126">
    <property type="entry name" value="Ligand-binding domain in the NO signalling and Golgi transport"/>
    <property type="match status" value="1"/>
</dbReference>
<keyword evidence="26" id="KW-1185">Reference proteome</keyword>
<dbReference type="EC" id="2.7.13.3" evidence="3"/>
<evidence type="ECO:0000256" key="18">
    <source>
        <dbReference type="SAM" id="Coils"/>
    </source>
</evidence>
<dbReference type="CDD" id="cd16922">
    <property type="entry name" value="HATPase_EvgS-ArcB-TorS-like"/>
    <property type="match status" value="1"/>
</dbReference>
<protein>
    <recommendedName>
        <fullName evidence="15">Sensory/regulatory protein RpfC</fullName>
        <ecNumber evidence="3">2.7.13.3</ecNumber>
    </recommendedName>
</protein>
<evidence type="ECO:0000256" key="16">
    <source>
        <dbReference type="PROSITE-ProRule" id="PRU00110"/>
    </source>
</evidence>
<keyword evidence="11" id="KW-1133">Transmembrane helix</keyword>
<dbReference type="OrthoDB" id="9758705at2"/>
<dbReference type="SUPFAM" id="SSF47384">
    <property type="entry name" value="Homodimeric domain of signal transducing histidine kinase"/>
    <property type="match status" value="1"/>
</dbReference>
<dbReference type="InterPro" id="IPR036890">
    <property type="entry name" value="HATPase_C_sf"/>
</dbReference>
<dbReference type="SMART" id="SM00091">
    <property type="entry name" value="PAS"/>
    <property type="match status" value="1"/>
</dbReference>
<evidence type="ECO:0000256" key="4">
    <source>
        <dbReference type="ARBA" id="ARBA00022475"/>
    </source>
</evidence>
<dbReference type="SUPFAM" id="SSF52172">
    <property type="entry name" value="CheY-like"/>
    <property type="match status" value="2"/>
</dbReference>
<evidence type="ECO:0000259" key="23">
    <source>
        <dbReference type="PROSITE" id="PS50113"/>
    </source>
</evidence>